<feature type="region of interest" description="Disordered" evidence="1">
    <location>
        <begin position="1"/>
        <end position="43"/>
    </location>
</feature>
<feature type="compositionally biased region" description="Polar residues" evidence="1">
    <location>
        <begin position="1"/>
        <end position="10"/>
    </location>
</feature>
<proteinExistence type="predicted"/>
<organism evidence="2 3">
    <name type="scientific">Pandoraea apista</name>
    <dbReference type="NCBI Taxonomy" id="93218"/>
    <lineage>
        <taxon>Bacteria</taxon>
        <taxon>Pseudomonadati</taxon>
        <taxon>Pseudomonadota</taxon>
        <taxon>Betaproteobacteria</taxon>
        <taxon>Burkholderiales</taxon>
        <taxon>Burkholderiaceae</taxon>
        <taxon>Pandoraea</taxon>
    </lineage>
</organism>
<evidence type="ECO:0000256" key="1">
    <source>
        <dbReference type="SAM" id="MobiDB-lite"/>
    </source>
</evidence>
<feature type="compositionally biased region" description="Low complexity" evidence="1">
    <location>
        <begin position="56"/>
        <end position="77"/>
    </location>
</feature>
<protein>
    <submittedName>
        <fullName evidence="2">Uncharacterized protein</fullName>
    </submittedName>
</protein>
<feature type="region of interest" description="Disordered" evidence="1">
    <location>
        <begin position="56"/>
        <end position="81"/>
    </location>
</feature>
<dbReference type="OrthoDB" id="9113968at2"/>
<evidence type="ECO:0000313" key="2">
    <source>
        <dbReference type="EMBL" id="VVG70456.1"/>
    </source>
</evidence>
<dbReference type="EMBL" id="CABPSX010000002">
    <property type="protein sequence ID" value="VVG70456.1"/>
    <property type="molecule type" value="Genomic_DNA"/>
</dbReference>
<dbReference type="Proteomes" id="UP000364291">
    <property type="component" value="Unassembled WGS sequence"/>
</dbReference>
<name>A0A5E5P195_9BURK</name>
<gene>
    <name evidence="2" type="ORF">PAP18089_01416</name>
</gene>
<accession>A0A5E5P195</accession>
<feature type="compositionally biased region" description="Polar residues" evidence="1">
    <location>
        <begin position="19"/>
        <end position="34"/>
    </location>
</feature>
<dbReference type="RefSeq" id="WP_150728578.1">
    <property type="nucleotide sequence ID" value="NZ_CABPSX010000002.1"/>
</dbReference>
<reference evidence="2 3" key="1">
    <citation type="submission" date="2019-08" db="EMBL/GenBank/DDBJ databases">
        <authorList>
            <person name="Peeters C."/>
        </authorList>
    </citation>
    <scope>NUCLEOTIDE SEQUENCE [LARGE SCALE GENOMIC DNA]</scope>
    <source>
        <strain evidence="2 3">LMG 18089</strain>
    </source>
</reference>
<evidence type="ECO:0000313" key="3">
    <source>
        <dbReference type="Proteomes" id="UP000364291"/>
    </source>
</evidence>
<sequence length="164" mass="17191">MAHLTDTTAQAKPRRSSRPKASQEQVSNVNNQEGTMTTSTAAAPAADATFADVADATSNTGTAEGTTAAAPAPAGKAPEADKPKVHYLRVFVLATTAAGTHEFFTTIVGATDEEIAGKKHLSKATRKAMVEGYRWPMTPFDERSAAARQLDVMAGRQADAMARA</sequence>
<dbReference type="AlphaFoldDB" id="A0A5E5P195"/>